<dbReference type="AlphaFoldDB" id="A0A0B5NLB9"/>
<evidence type="ECO:0000313" key="1">
    <source>
        <dbReference type="EMBL" id="AJG74152.1"/>
    </source>
</evidence>
<dbReference type="KEGG" id="btw:BF38_6046"/>
<organism evidence="3 5">
    <name type="scientific">Bacillus thuringiensis</name>
    <dbReference type="NCBI Taxonomy" id="1428"/>
    <lineage>
        <taxon>Bacteria</taxon>
        <taxon>Bacillati</taxon>
        <taxon>Bacillota</taxon>
        <taxon>Bacilli</taxon>
        <taxon>Bacillales</taxon>
        <taxon>Bacillaceae</taxon>
        <taxon>Bacillus</taxon>
        <taxon>Bacillus cereus group</taxon>
    </lineage>
</organism>
<dbReference type="EMBL" id="CP053979">
    <property type="protein sequence ID" value="QKH22946.1"/>
    <property type="molecule type" value="Genomic_DNA"/>
</dbReference>
<evidence type="ECO:0000313" key="2">
    <source>
        <dbReference type="EMBL" id="MDR4174652.1"/>
    </source>
</evidence>
<name>A0A0B5NLB9_BACTU</name>
<dbReference type="RefSeq" id="WP_000247734.1">
    <property type="nucleotide sequence ID" value="NZ_CP009334.1"/>
</dbReference>
<dbReference type="Proteomes" id="UP001181533">
    <property type="component" value="Unassembled WGS sequence"/>
</dbReference>
<sequence>MVNLNVGVTTAKGEELKLGDVLSAGGLLDTVVVVDEEGNFHAQVVSEPFIAFELELFIRQNIHVEVTDNIVKRSKKKIFEE</sequence>
<dbReference type="Proteomes" id="UP000501107">
    <property type="component" value="Plasmid unnamed3"/>
</dbReference>
<gene>
    <name evidence="1" type="ORF">BF38_6046</name>
    <name evidence="2" type="ORF">FO599_00720</name>
    <name evidence="3" type="ORF">FOC89_02915</name>
</gene>
<geneLocation type="plasmid" evidence="3 5">
    <name>unnamed3</name>
</geneLocation>
<dbReference type="Proteomes" id="UP000031876">
    <property type="component" value="Plasmid 2"/>
</dbReference>
<proteinExistence type="predicted"/>
<reference evidence="3 5" key="3">
    <citation type="submission" date="2020-05" db="EMBL/GenBank/DDBJ databases">
        <title>FDA dAtabase for Regulatory Grade micrObial Sequences (FDA-ARGOS): Supporting development and validation of Infectious Disease Dx tests.</title>
        <authorList>
            <person name="Nelson B."/>
            <person name="Plummer A."/>
            <person name="Tallon L."/>
            <person name="Sadzewicz L."/>
            <person name="Zhao X."/>
            <person name="Vavikolanu K."/>
            <person name="Mehta A."/>
            <person name="Aluvathingal J."/>
            <person name="Nadendla S."/>
            <person name="Myers T."/>
            <person name="Yan Y."/>
            <person name="Sichtig H."/>
        </authorList>
    </citation>
    <scope>NUCLEOTIDE SEQUENCE [LARGE SCALE GENOMIC DNA]</scope>
    <source>
        <strain evidence="3 5">FDAARGOS_795</strain>
        <plasmid evidence="3 5">unnamed3</plasmid>
    </source>
</reference>
<evidence type="ECO:0000313" key="3">
    <source>
        <dbReference type="EMBL" id="QKH22946.1"/>
    </source>
</evidence>
<keyword evidence="3" id="KW-0614">Plasmid</keyword>
<evidence type="ECO:0000313" key="4">
    <source>
        <dbReference type="Proteomes" id="UP000031876"/>
    </source>
</evidence>
<accession>A0A0B5NLB9</accession>
<reference evidence="1 4" key="1">
    <citation type="journal article" date="2015" name="Genome Announc.">
        <title>Complete genome sequences for 35 biothreat assay-relevant bacillus species.</title>
        <authorList>
            <person name="Johnson S.L."/>
            <person name="Daligault H.E."/>
            <person name="Davenport K.W."/>
            <person name="Jaissle J."/>
            <person name="Frey K.G."/>
            <person name="Ladner J.T."/>
            <person name="Broomall S.M."/>
            <person name="Bishop-Lilly K.A."/>
            <person name="Bruce D.C."/>
            <person name="Gibbons H.S."/>
            <person name="Coyne S.R."/>
            <person name="Lo C.C."/>
            <person name="Meincke L."/>
            <person name="Munk A.C."/>
            <person name="Koroleva G.I."/>
            <person name="Rosenzweig C.N."/>
            <person name="Palacios G.F."/>
            <person name="Redden C.L."/>
            <person name="Minogue T.D."/>
            <person name="Chain P.S."/>
        </authorList>
    </citation>
    <scope>NUCLEOTIDE SEQUENCE [LARGE SCALE GENOMIC DNA]</scope>
    <source>
        <strain evidence="1 4">HD1011</strain>
        <plasmid evidence="1 4">2</plasmid>
    </source>
</reference>
<protein>
    <submittedName>
        <fullName evidence="3">Uncharacterized protein</fullName>
    </submittedName>
</protein>
<dbReference type="EMBL" id="CP009334">
    <property type="protein sequence ID" value="AJG74152.1"/>
    <property type="molecule type" value="Genomic_DNA"/>
</dbReference>
<dbReference type="EMBL" id="VKQN01000001">
    <property type="protein sequence ID" value="MDR4174652.1"/>
    <property type="molecule type" value="Genomic_DNA"/>
</dbReference>
<reference evidence="2" key="2">
    <citation type="submission" date="2019-07" db="EMBL/GenBank/DDBJ databases">
        <title>Phylogenomic Reclassification of ATCC Bacillus Strains and Various Taxa within the Genus Bacillus.</title>
        <authorList>
            <person name="Riojas M.A."/>
            <person name="Frank A.M."/>
            <person name="Fenn S.L."/>
            <person name="King S.P."/>
            <person name="Brower S.M."/>
            <person name="Hazbon M.H."/>
        </authorList>
    </citation>
    <scope>NUCLEOTIDE SEQUENCE</scope>
    <source>
        <strain evidence="2">ATCC 35646</strain>
    </source>
</reference>
<evidence type="ECO:0000313" key="5">
    <source>
        <dbReference type="Proteomes" id="UP000501107"/>
    </source>
</evidence>
<geneLocation type="plasmid" evidence="1 4">
    <name>2</name>
</geneLocation>